<evidence type="ECO:0000256" key="2">
    <source>
        <dbReference type="PROSITE-ProRule" id="PRU00339"/>
    </source>
</evidence>
<dbReference type="InterPro" id="IPR027417">
    <property type="entry name" value="P-loop_NTPase"/>
</dbReference>
<dbReference type="InterPro" id="IPR026634">
    <property type="entry name" value="TPST-like"/>
</dbReference>
<dbReference type="Pfam" id="PF13469">
    <property type="entry name" value="Sulfotransfer_3"/>
    <property type="match status" value="1"/>
</dbReference>
<dbReference type="Gene3D" id="1.25.40.10">
    <property type="entry name" value="Tetratricopeptide repeat domain"/>
    <property type="match status" value="1"/>
</dbReference>
<dbReference type="PROSITE" id="PS50005">
    <property type="entry name" value="TPR"/>
    <property type="match status" value="1"/>
</dbReference>
<evidence type="ECO:0000313" key="4">
    <source>
        <dbReference type="Proteomes" id="UP000295554"/>
    </source>
</evidence>
<dbReference type="OrthoDB" id="9815894at2"/>
<dbReference type="RefSeq" id="WP_133210747.1">
    <property type="nucleotide sequence ID" value="NZ_SMSE01000001.1"/>
</dbReference>
<dbReference type="InterPro" id="IPR019734">
    <property type="entry name" value="TPR_rpt"/>
</dbReference>
<comment type="caution">
    <text evidence="3">The sequence shown here is derived from an EMBL/GenBank/DDBJ whole genome shotgun (WGS) entry which is preliminary data.</text>
</comment>
<dbReference type="AlphaFoldDB" id="A0A4R5LWQ3"/>
<dbReference type="InterPro" id="IPR011990">
    <property type="entry name" value="TPR-like_helical_dom_sf"/>
</dbReference>
<keyword evidence="1 3" id="KW-0808">Transferase</keyword>
<dbReference type="PANTHER" id="PTHR12788">
    <property type="entry name" value="PROTEIN-TYROSINE SULFOTRANSFERASE 2"/>
    <property type="match status" value="1"/>
</dbReference>
<evidence type="ECO:0000313" key="3">
    <source>
        <dbReference type="EMBL" id="TDG15871.1"/>
    </source>
</evidence>
<protein>
    <submittedName>
        <fullName evidence="3">Sulfotransferase family protein</fullName>
    </submittedName>
</protein>
<reference evidence="3 4" key="1">
    <citation type="submission" date="2019-03" db="EMBL/GenBank/DDBJ databases">
        <title>Seongchinamella monodicae gen. nov., sp. nov., a novel member of the Gammaproteobacteria isolated from a tidal mudflat of beach.</title>
        <authorList>
            <person name="Yang H.G."/>
            <person name="Kang J.W."/>
            <person name="Lee S.D."/>
        </authorList>
    </citation>
    <scope>NUCLEOTIDE SEQUENCE [LARGE SCALE GENOMIC DNA]</scope>
    <source>
        <strain evidence="3 4">GH4-78</strain>
    </source>
</reference>
<evidence type="ECO:0000256" key="1">
    <source>
        <dbReference type="ARBA" id="ARBA00022679"/>
    </source>
</evidence>
<proteinExistence type="predicted"/>
<accession>A0A4R5LWQ3</accession>
<organism evidence="3 4">
    <name type="scientific">Seongchinamella unica</name>
    <dbReference type="NCBI Taxonomy" id="2547392"/>
    <lineage>
        <taxon>Bacteria</taxon>
        <taxon>Pseudomonadati</taxon>
        <taxon>Pseudomonadota</taxon>
        <taxon>Gammaproteobacteria</taxon>
        <taxon>Cellvibrionales</taxon>
        <taxon>Halieaceae</taxon>
        <taxon>Seongchinamella</taxon>
    </lineage>
</organism>
<dbReference type="EMBL" id="SMSE01000001">
    <property type="protein sequence ID" value="TDG15871.1"/>
    <property type="molecule type" value="Genomic_DNA"/>
</dbReference>
<feature type="repeat" description="TPR" evidence="2">
    <location>
        <begin position="116"/>
        <end position="149"/>
    </location>
</feature>
<name>A0A4R5LWQ3_9GAMM</name>
<dbReference type="SUPFAM" id="SSF52540">
    <property type="entry name" value="P-loop containing nucleoside triphosphate hydrolases"/>
    <property type="match status" value="1"/>
</dbReference>
<dbReference type="Proteomes" id="UP000295554">
    <property type="component" value="Unassembled WGS sequence"/>
</dbReference>
<dbReference type="SUPFAM" id="SSF48452">
    <property type="entry name" value="TPR-like"/>
    <property type="match status" value="1"/>
</dbReference>
<dbReference type="PANTHER" id="PTHR12788:SF10">
    <property type="entry name" value="PROTEIN-TYROSINE SULFOTRANSFERASE"/>
    <property type="match status" value="1"/>
</dbReference>
<keyword evidence="4" id="KW-1185">Reference proteome</keyword>
<gene>
    <name evidence="3" type="ORF">E2F43_06500</name>
</gene>
<sequence>MKQRPRPQKLTSLEQSQLAEAQRLFDGGHFAPARELCARLLSRKPRAPEPLLLQAWICAEEADFFAAQQAVERAAALLPTDPGVQAWAAQLCSDAGDLRAAETYEQQALKLQATDPAALRSLAASFTNAERYLEALPCYQRLLQLEPWSVGNCMNVAYSARFAGDMALAEKLLLEVLDHDPGFFQAQFALSQLRTADPGQNHIDWFEASLAANRDKPQARSFLGYALGKEYEDLGDFERAFDRYSLAADSVSRNRKQVQADIEVIHRLREQSSALPAVPDGEAGQGMVFIIGLPRTGTTLLDRILGGHSCIENSGELLAFPFSTHRCLGLTVRGAMSSGLLDKLAGLDYDELGRAYLACLPQRLLQTGFMTDKNPINFLYAGLIARALPAAKIIHIRRHPMDSCFSNFKQLFAPGAYLHSYDLPAMAAYYSAYSALAELWQDTLGDRYLEVCYEDLVVDYEREARRLLASCGLDWEDGIRQFFARRSSVGSASFAQVRQPVYSTSVARWRQFESQLQPLRQALLDQGIPESALA</sequence>
<dbReference type="Gene3D" id="3.40.50.300">
    <property type="entry name" value="P-loop containing nucleotide triphosphate hydrolases"/>
    <property type="match status" value="1"/>
</dbReference>
<dbReference type="GO" id="GO:0008476">
    <property type="term" value="F:protein-tyrosine sulfotransferase activity"/>
    <property type="evidence" value="ECO:0007669"/>
    <property type="project" value="InterPro"/>
</dbReference>
<keyword evidence="2" id="KW-0802">TPR repeat</keyword>